<dbReference type="Proteomes" id="UP000814033">
    <property type="component" value="Unassembled WGS sequence"/>
</dbReference>
<reference evidence="1" key="2">
    <citation type="journal article" date="2022" name="New Phytol.">
        <title>Evolutionary transition to the ectomycorrhizal habit in the genomes of a hyperdiverse lineage of mushroom-forming fungi.</title>
        <authorList>
            <person name="Looney B."/>
            <person name="Miyauchi S."/>
            <person name="Morin E."/>
            <person name="Drula E."/>
            <person name="Courty P.E."/>
            <person name="Kohler A."/>
            <person name="Kuo A."/>
            <person name="LaButti K."/>
            <person name="Pangilinan J."/>
            <person name="Lipzen A."/>
            <person name="Riley R."/>
            <person name="Andreopoulos W."/>
            <person name="He G."/>
            <person name="Johnson J."/>
            <person name="Nolan M."/>
            <person name="Tritt A."/>
            <person name="Barry K.W."/>
            <person name="Grigoriev I.V."/>
            <person name="Nagy L.G."/>
            <person name="Hibbett D."/>
            <person name="Henrissat B."/>
            <person name="Matheny P.B."/>
            <person name="Labbe J."/>
            <person name="Martin F.M."/>
        </authorList>
    </citation>
    <scope>NUCLEOTIDE SEQUENCE</scope>
    <source>
        <strain evidence="1">FP105234-sp</strain>
    </source>
</reference>
<dbReference type="EMBL" id="MU275847">
    <property type="protein sequence ID" value="KAI0052125.1"/>
    <property type="molecule type" value="Genomic_DNA"/>
</dbReference>
<organism evidence="1 2">
    <name type="scientific">Auriscalpium vulgare</name>
    <dbReference type="NCBI Taxonomy" id="40419"/>
    <lineage>
        <taxon>Eukaryota</taxon>
        <taxon>Fungi</taxon>
        <taxon>Dikarya</taxon>
        <taxon>Basidiomycota</taxon>
        <taxon>Agaricomycotina</taxon>
        <taxon>Agaricomycetes</taxon>
        <taxon>Russulales</taxon>
        <taxon>Auriscalpiaceae</taxon>
        <taxon>Auriscalpium</taxon>
    </lineage>
</organism>
<accession>A0ACB8S872</accession>
<proteinExistence type="predicted"/>
<evidence type="ECO:0000313" key="2">
    <source>
        <dbReference type="Proteomes" id="UP000814033"/>
    </source>
</evidence>
<comment type="caution">
    <text evidence="1">The sequence shown here is derived from an EMBL/GenBank/DDBJ whole genome shotgun (WGS) entry which is preliminary data.</text>
</comment>
<evidence type="ECO:0000313" key="1">
    <source>
        <dbReference type="EMBL" id="KAI0052125.1"/>
    </source>
</evidence>
<reference evidence="1" key="1">
    <citation type="submission" date="2021-02" db="EMBL/GenBank/DDBJ databases">
        <authorList>
            <consortium name="DOE Joint Genome Institute"/>
            <person name="Ahrendt S."/>
            <person name="Looney B.P."/>
            <person name="Miyauchi S."/>
            <person name="Morin E."/>
            <person name="Drula E."/>
            <person name="Courty P.E."/>
            <person name="Chicoki N."/>
            <person name="Fauchery L."/>
            <person name="Kohler A."/>
            <person name="Kuo A."/>
            <person name="Labutti K."/>
            <person name="Pangilinan J."/>
            <person name="Lipzen A."/>
            <person name="Riley R."/>
            <person name="Andreopoulos W."/>
            <person name="He G."/>
            <person name="Johnson J."/>
            <person name="Barry K.W."/>
            <person name="Grigoriev I.V."/>
            <person name="Nagy L."/>
            <person name="Hibbett D."/>
            <person name="Henrissat B."/>
            <person name="Matheny P.B."/>
            <person name="Labbe J."/>
            <person name="Martin F."/>
        </authorList>
    </citation>
    <scope>NUCLEOTIDE SEQUENCE</scope>
    <source>
        <strain evidence="1">FP105234-sp</strain>
    </source>
</reference>
<keyword evidence="2" id="KW-1185">Reference proteome</keyword>
<protein>
    <submittedName>
        <fullName evidence="1">Uncharacterized protein</fullName>
    </submittedName>
</protein>
<name>A0ACB8S872_9AGAM</name>
<gene>
    <name evidence="1" type="ORF">FA95DRAFT_55765</name>
</gene>
<sequence length="181" mass="19794">MRMSFVCDVTTVSCSIDLDVLHPIITRPNNSLPAHPDSESSGFGSHMDKTFSSPHLLCHISLISLAFASLRLQEICPGSSFRRVPTLVEDFREPLSHRIVSATQTSPKTSLKPVLQSVTLVAINLRPRMTAPRGAAPAQQSLFRPWRPGLGPGLSLRNSGETSDLSHIFLWVAKVAKVQIC</sequence>